<dbReference type="Proteomes" id="UP000663865">
    <property type="component" value="Unassembled WGS sequence"/>
</dbReference>
<dbReference type="InterPro" id="IPR009057">
    <property type="entry name" value="Homeodomain-like_sf"/>
</dbReference>
<dbReference type="EMBL" id="CAJNYD010001444">
    <property type="protein sequence ID" value="CAF3337926.1"/>
    <property type="molecule type" value="Genomic_DNA"/>
</dbReference>
<protein>
    <recommendedName>
        <fullName evidence="6">Transposase Tc1-like domain-containing protein</fullName>
    </recommendedName>
</protein>
<reference evidence="1" key="1">
    <citation type="submission" date="2021-02" db="EMBL/GenBank/DDBJ databases">
        <authorList>
            <person name="Nowell W R."/>
        </authorList>
    </citation>
    <scope>NUCLEOTIDE SEQUENCE</scope>
</reference>
<dbReference type="Proteomes" id="UP000663833">
    <property type="component" value="Unassembled WGS sequence"/>
</dbReference>
<dbReference type="Proteomes" id="UP000663838">
    <property type="component" value="Unassembled WGS sequence"/>
</dbReference>
<dbReference type="AlphaFoldDB" id="A0A817UUX4"/>
<sequence length="137" mass="16003">MFQQRNLSAMKTKRSTILHYWNNGHRSPATIARITKIPIRTVKYNIVKIKSQGTIEDRPRKITANDDKPLGQWIRRNNETTSQELVQKLLHDRDLNVSRWTAQRQLKRMGYKSTLPLWNTNVNTEAQRSTCSMGNPT</sequence>
<name>A0A817UUX4_9BILA</name>
<dbReference type="EMBL" id="CAJOBO010004370">
    <property type="protein sequence ID" value="CAF4519130.1"/>
    <property type="molecule type" value="Genomic_DNA"/>
</dbReference>
<dbReference type="EMBL" id="CAJNYV010000116">
    <property type="protein sequence ID" value="CAF3345557.1"/>
    <property type="molecule type" value="Genomic_DNA"/>
</dbReference>
<organism evidence="1 5">
    <name type="scientific">Rotaria socialis</name>
    <dbReference type="NCBI Taxonomy" id="392032"/>
    <lineage>
        <taxon>Eukaryota</taxon>
        <taxon>Metazoa</taxon>
        <taxon>Spiralia</taxon>
        <taxon>Gnathifera</taxon>
        <taxon>Rotifera</taxon>
        <taxon>Eurotatoria</taxon>
        <taxon>Bdelloidea</taxon>
        <taxon>Philodinida</taxon>
        <taxon>Philodinidae</taxon>
        <taxon>Rotaria</taxon>
    </lineage>
</organism>
<evidence type="ECO:0000313" key="3">
    <source>
        <dbReference type="EMBL" id="CAF4519130.1"/>
    </source>
</evidence>
<evidence type="ECO:0008006" key="6">
    <source>
        <dbReference type="Google" id="ProtNLM"/>
    </source>
</evidence>
<accession>A0A817UUX4</accession>
<evidence type="ECO:0000313" key="5">
    <source>
        <dbReference type="Proteomes" id="UP000663833"/>
    </source>
</evidence>
<comment type="caution">
    <text evidence="1">The sequence shown here is derived from an EMBL/GenBank/DDBJ whole genome shotgun (WGS) entry which is preliminary data.</text>
</comment>
<evidence type="ECO:0000313" key="1">
    <source>
        <dbReference type="EMBL" id="CAF3337926.1"/>
    </source>
</evidence>
<dbReference type="SUPFAM" id="SSF46689">
    <property type="entry name" value="Homeodomain-like"/>
    <property type="match status" value="1"/>
</dbReference>
<evidence type="ECO:0000313" key="2">
    <source>
        <dbReference type="EMBL" id="CAF3345557.1"/>
    </source>
</evidence>
<dbReference type="EMBL" id="CAJOBS010004059">
    <property type="protein sequence ID" value="CAF4872882.1"/>
    <property type="molecule type" value="Genomic_DNA"/>
</dbReference>
<evidence type="ECO:0000313" key="4">
    <source>
        <dbReference type="EMBL" id="CAF4872882.1"/>
    </source>
</evidence>
<proteinExistence type="predicted"/>
<gene>
    <name evidence="3" type="ORF">HFQ381_LOCUS29006</name>
    <name evidence="2" type="ORF">KIK155_LOCUS3122</name>
    <name evidence="1" type="ORF">LUA448_LOCUS11866</name>
    <name evidence="4" type="ORF">TOA249_LOCUS28629</name>
</gene>
<dbReference type="Proteomes" id="UP000663851">
    <property type="component" value="Unassembled WGS sequence"/>
</dbReference>